<keyword evidence="3" id="KW-1185">Reference proteome</keyword>
<dbReference type="EMBL" id="JAPNKE010000002">
    <property type="protein sequence ID" value="MCY1009974.1"/>
    <property type="molecule type" value="Genomic_DNA"/>
</dbReference>
<evidence type="ECO:0000313" key="2">
    <source>
        <dbReference type="EMBL" id="MCY1009974.1"/>
    </source>
</evidence>
<protein>
    <submittedName>
        <fullName evidence="2">Uncharacterized protein</fullName>
    </submittedName>
</protein>
<dbReference type="RefSeq" id="WP_267772748.1">
    <property type="nucleotide sequence ID" value="NZ_JAPNKE010000002.1"/>
</dbReference>
<feature type="region of interest" description="Disordered" evidence="1">
    <location>
        <begin position="116"/>
        <end position="140"/>
    </location>
</feature>
<organism evidence="2 3">
    <name type="scientific">Nannocystis pusilla</name>
    <dbReference type="NCBI Taxonomy" id="889268"/>
    <lineage>
        <taxon>Bacteria</taxon>
        <taxon>Pseudomonadati</taxon>
        <taxon>Myxococcota</taxon>
        <taxon>Polyangia</taxon>
        <taxon>Nannocystales</taxon>
        <taxon>Nannocystaceae</taxon>
        <taxon>Nannocystis</taxon>
    </lineage>
</organism>
<gene>
    <name evidence="2" type="ORF">OV079_31315</name>
</gene>
<proteinExistence type="predicted"/>
<name>A0A9X3J0U2_9BACT</name>
<evidence type="ECO:0000313" key="3">
    <source>
        <dbReference type="Proteomes" id="UP001150924"/>
    </source>
</evidence>
<evidence type="ECO:0000256" key="1">
    <source>
        <dbReference type="SAM" id="MobiDB-lite"/>
    </source>
</evidence>
<dbReference type="Proteomes" id="UP001150924">
    <property type="component" value="Unassembled WGS sequence"/>
</dbReference>
<comment type="caution">
    <text evidence="2">The sequence shown here is derived from an EMBL/GenBank/DDBJ whole genome shotgun (WGS) entry which is preliminary data.</text>
</comment>
<accession>A0A9X3J0U2</accession>
<sequence length="140" mass="14869">MPTPTRALPGSKHFGAVATWDSDGDAWGVVLGKPVPTLRALLEKALPKLQKKVPRGMPIIPGFARGALPDADALAAIVTGLRTSVKKHKPVDDRLLLFARNPALLPRLRGHVPIDGAPHPRRTATDHPPCLAGLANRATT</sequence>
<dbReference type="AlphaFoldDB" id="A0A9X3J0U2"/>
<reference evidence="2" key="1">
    <citation type="submission" date="2022-11" db="EMBL/GenBank/DDBJ databases">
        <title>Minimal conservation of predation-associated metabolite biosynthetic gene clusters underscores biosynthetic potential of Myxococcota including descriptions for ten novel species: Archangium lansinium sp. nov., Myxococcus landrumus sp. nov., Nannocystis bai.</title>
        <authorList>
            <person name="Ahearne A."/>
            <person name="Stevens C."/>
            <person name="Phillips K."/>
        </authorList>
    </citation>
    <scope>NUCLEOTIDE SEQUENCE</scope>
    <source>
        <strain evidence="2">Na p29</strain>
    </source>
</reference>